<sequence length="180" mass="20000">MPEDRLLRSIVGWLMAILLALLALAAPAHAEPDFLKGWDGRHDRDLSATMLQISPYTLHFSPSPDHQNVYLLGAAAVRADGWMAGGAYFSNSFGQPTVYAFVGRKYLEPFGWERVYWTWTAGILYGYVDDYRDEVPFNVRGFSPGFVPTVGYMLTPRTSVQVAILGTAGLMFSLVFDLAP</sequence>
<accession>A0A4Q7VZR4</accession>
<keyword evidence="1" id="KW-0732">Signal</keyword>
<keyword evidence="3" id="KW-1185">Reference proteome</keyword>
<feature type="chain" id="PRO_5020212695" description="Phospholipid:lipid A palmitoyltransferase" evidence="1">
    <location>
        <begin position="31"/>
        <end position="180"/>
    </location>
</feature>
<dbReference type="Proteomes" id="UP000293671">
    <property type="component" value="Unassembled WGS sequence"/>
</dbReference>
<protein>
    <recommendedName>
        <fullName evidence="4">Phospholipid:lipid A palmitoyltransferase</fullName>
    </recommendedName>
</protein>
<feature type="signal peptide" evidence="1">
    <location>
        <begin position="1"/>
        <end position="30"/>
    </location>
</feature>
<evidence type="ECO:0000313" key="3">
    <source>
        <dbReference type="Proteomes" id="UP000293671"/>
    </source>
</evidence>
<gene>
    <name evidence="2" type="ORF">EV670_0380</name>
</gene>
<comment type="caution">
    <text evidence="2">The sequence shown here is derived from an EMBL/GenBank/DDBJ whole genome shotgun (WGS) entry which is preliminary data.</text>
</comment>
<name>A0A4Q7VZR4_9BURK</name>
<organism evidence="2 3">
    <name type="scientific">Rivibacter subsaxonicus</name>
    <dbReference type="NCBI Taxonomy" id="457575"/>
    <lineage>
        <taxon>Bacteria</taxon>
        <taxon>Pseudomonadati</taxon>
        <taxon>Pseudomonadota</taxon>
        <taxon>Betaproteobacteria</taxon>
        <taxon>Burkholderiales</taxon>
        <taxon>Rivibacter</taxon>
    </lineage>
</organism>
<dbReference type="AlphaFoldDB" id="A0A4Q7VZR4"/>
<dbReference type="EMBL" id="SHKP01000004">
    <property type="protein sequence ID" value="RZU02357.1"/>
    <property type="molecule type" value="Genomic_DNA"/>
</dbReference>
<reference evidence="2 3" key="1">
    <citation type="submission" date="2019-02" db="EMBL/GenBank/DDBJ databases">
        <title>Genomic Encyclopedia of Type Strains, Phase IV (KMG-IV): sequencing the most valuable type-strain genomes for metagenomic binning, comparative biology and taxonomic classification.</title>
        <authorList>
            <person name="Goeker M."/>
        </authorList>
    </citation>
    <scope>NUCLEOTIDE SEQUENCE [LARGE SCALE GENOMIC DNA]</scope>
    <source>
        <strain evidence="2 3">DSM 19570</strain>
    </source>
</reference>
<evidence type="ECO:0000256" key="1">
    <source>
        <dbReference type="SAM" id="SignalP"/>
    </source>
</evidence>
<evidence type="ECO:0008006" key="4">
    <source>
        <dbReference type="Google" id="ProtNLM"/>
    </source>
</evidence>
<proteinExistence type="predicted"/>
<evidence type="ECO:0000313" key="2">
    <source>
        <dbReference type="EMBL" id="RZU02357.1"/>
    </source>
</evidence>
<dbReference type="RefSeq" id="WP_165393208.1">
    <property type="nucleotide sequence ID" value="NZ_SHKP01000004.1"/>
</dbReference>